<feature type="domain" description="TaqI-like C-terminal specificity" evidence="9">
    <location>
        <begin position="402"/>
        <end position="551"/>
    </location>
</feature>
<dbReference type="InterPro" id="IPR002052">
    <property type="entry name" value="DNA_methylase_N6_adenine_CS"/>
</dbReference>
<dbReference type="EMBL" id="BAAACF010000001">
    <property type="protein sequence ID" value="GAA0718434.1"/>
    <property type="molecule type" value="Genomic_DNA"/>
</dbReference>
<name>A0ABN1IP24_9CLOT</name>
<organism evidence="10 11">
    <name type="scientific">Clostridium malenominatum</name>
    <dbReference type="NCBI Taxonomy" id="1539"/>
    <lineage>
        <taxon>Bacteria</taxon>
        <taxon>Bacillati</taxon>
        <taxon>Bacillota</taxon>
        <taxon>Clostridia</taxon>
        <taxon>Eubacteriales</taxon>
        <taxon>Clostridiaceae</taxon>
        <taxon>Clostridium</taxon>
    </lineage>
</organism>
<dbReference type="Gene3D" id="3.40.50.150">
    <property type="entry name" value="Vaccinia Virus protein VP39"/>
    <property type="match status" value="1"/>
</dbReference>
<evidence type="ECO:0000256" key="7">
    <source>
        <dbReference type="ARBA" id="ARBA00047942"/>
    </source>
</evidence>
<keyword evidence="11" id="KW-1185">Reference proteome</keyword>
<dbReference type="Pfam" id="PF07669">
    <property type="entry name" value="Eco57I"/>
    <property type="match status" value="1"/>
</dbReference>
<evidence type="ECO:0000256" key="3">
    <source>
        <dbReference type="ARBA" id="ARBA00022679"/>
    </source>
</evidence>
<evidence type="ECO:0000313" key="11">
    <source>
        <dbReference type="Proteomes" id="UP001500339"/>
    </source>
</evidence>
<evidence type="ECO:0000256" key="2">
    <source>
        <dbReference type="ARBA" id="ARBA00022603"/>
    </source>
</evidence>
<dbReference type="InterPro" id="IPR029063">
    <property type="entry name" value="SAM-dependent_MTases_sf"/>
</dbReference>
<protein>
    <recommendedName>
        <fullName evidence="1">site-specific DNA-methyltransferase (adenine-specific)</fullName>
        <ecNumber evidence="1">2.1.1.72</ecNumber>
    </recommendedName>
</protein>
<dbReference type="PRINTS" id="PR00507">
    <property type="entry name" value="N12N6MTFRASE"/>
</dbReference>
<evidence type="ECO:0000259" key="8">
    <source>
        <dbReference type="Pfam" id="PF07669"/>
    </source>
</evidence>
<dbReference type="Proteomes" id="UP001500339">
    <property type="component" value="Unassembled WGS sequence"/>
</dbReference>
<dbReference type="InterPro" id="IPR050953">
    <property type="entry name" value="N4_N6_ade-DNA_methylase"/>
</dbReference>
<dbReference type="Pfam" id="PF12950">
    <property type="entry name" value="TaqI_C"/>
    <property type="match status" value="1"/>
</dbReference>
<evidence type="ECO:0000256" key="6">
    <source>
        <dbReference type="ARBA" id="ARBA00023125"/>
    </source>
</evidence>
<keyword evidence="2" id="KW-0489">Methyltransferase</keyword>
<keyword evidence="5" id="KW-0680">Restriction system</keyword>
<evidence type="ECO:0000259" key="9">
    <source>
        <dbReference type="Pfam" id="PF12950"/>
    </source>
</evidence>
<dbReference type="InterPro" id="IPR011639">
    <property type="entry name" value="MethylTrfase_TaqI-like_dom"/>
</dbReference>
<reference evidence="10 11" key="1">
    <citation type="journal article" date="2019" name="Int. J. Syst. Evol. Microbiol.">
        <title>The Global Catalogue of Microorganisms (GCM) 10K type strain sequencing project: providing services to taxonomists for standard genome sequencing and annotation.</title>
        <authorList>
            <consortium name="The Broad Institute Genomics Platform"/>
            <consortium name="The Broad Institute Genome Sequencing Center for Infectious Disease"/>
            <person name="Wu L."/>
            <person name="Ma J."/>
        </authorList>
    </citation>
    <scope>NUCLEOTIDE SEQUENCE [LARGE SCALE GENOMIC DNA]</scope>
    <source>
        <strain evidence="10 11">JCM 1405</strain>
    </source>
</reference>
<sequence length="586" mass="69635">MLDLFIKKIEELYNIILQPIDYIFKEIAVMKYKQLFYMSKEENFGEKYLTILKDNKNNGVVYTPLEISNYMIKNTIKLEEIINNPFIKILDPSCGCGNIIIPLYKCLYELYKENLDEINIKNNIKLNDSNLKEHIIKNNIFGIDIDEIAIKVLCIDLYMVSNVVFPSNFKCEDFLEREEEGKFNIIIGNPPYVGHKTIDKEYSKNLKEKYGEVFKDKGDLSYTFFKGALMNCSSDGKVTFVTSRYFIEAHNGKGLRKYIVDNYKINKIMDFYGIRPFKNIGVDPVILFLEVKGRKIDLDYSINIIKPKSRKSKEEFIKYLFLGKEKKFNSFYLTSKELNTERWLLIEKNELNIVKKIENKCNLKLKEICESNQGIITGCDKAFIVNSDYIEKNNLEKDIIKPWIKSSNIDKYKVDNGVKFIIYLDKEENIENFPNIKKHLEPYKEILIKRRECKKGVRKWYELQWGRKSSIFEEEKIIFPYKSKENKFALDLGSYYSADIYSIKLKDIDKYDYNFLLRILNSRTYQFYFQCFGKKLGEDLYEYYPNTLMELFIPEIFPIENNNEEDIYNYFDFSEEEIKIIGEDYV</sequence>
<dbReference type="SUPFAM" id="SSF53335">
    <property type="entry name" value="S-adenosyl-L-methionine-dependent methyltransferases"/>
    <property type="match status" value="1"/>
</dbReference>
<feature type="domain" description="Type II methyltransferase M.TaqI-like" evidence="8">
    <location>
        <begin position="138"/>
        <end position="274"/>
    </location>
</feature>
<comment type="caution">
    <text evidence="10">The sequence shown here is derived from an EMBL/GenBank/DDBJ whole genome shotgun (WGS) entry which is preliminary data.</text>
</comment>
<gene>
    <name evidence="10" type="ORF">GCM10008905_05290</name>
</gene>
<keyword evidence="4" id="KW-0949">S-adenosyl-L-methionine</keyword>
<dbReference type="EC" id="2.1.1.72" evidence="1"/>
<dbReference type="RefSeq" id="WP_343766279.1">
    <property type="nucleotide sequence ID" value="NZ_BAAACF010000001.1"/>
</dbReference>
<dbReference type="PANTHER" id="PTHR33841">
    <property type="entry name" value="DNA METHYLTRANSFERASE YEEA-RELATED"/>
    <property type="match status" value="1"/>
</dbReference>
<evidence type="ECO:0000313" key="10">
    <source>
        <dbReference type="EMBL" id="GAA0718434.1"/>
    </source>
</evidence>
<comment type="catalytic activity">
    <reaction evidence="7">
        <text>a 2'-deoxyadenosine in DNA + S-adenosyl-L-methionine = an N(6)-methyl-2'-deoxyadenosine in DNA + S-adenosyl-L-homocysteine + H(+)</text>
        <dbReference type="Rhea" id="RHEA:15197"/>
        <dbReference type="Rhea" id="RHEA-COMP:12418"/>
        <dbReference type="Rhea" id="RHEA-COMP:12419"/>
        <dbReference type="ChEBI" id="CHEBI:15378"/>
        <dbReference type="ChEBI" id="CHEBI:57856"/>
        <dbReference type="ChEBI" id="CHEBI:59789"/>
        <dbReference type="ChEBI" id="CHEBI:90615"/>
        <dbReference type="ChEBI" id="CHEBI:90616"/>
        <dbReference type="EC" id="2.1.1.72"/>
    </reaction>
</comment>
<dbReference type="PANTHER" id="PTHR33841:SF6">
    <property type="entry name" value="TYPE II METHYLTRANSFERASE M.HINDII"/>
    <property type="match status" value="1"/>
</dbReference>
<evidence type="ECO:0000256" key="5">
    <source>
        <dbReference type="ARBA" id="ARBA00022747"/>
    </source>
</evidence>
<keyword evidence="3" id="KW-0808">Transferase</keyword>
<accession>A0ABN1IP24</accession>
<evidence type="ECO:0000256" key="4">
    <source>
        <dbReference type="ARBA" id="ARBA00022691"/>
    </source>
</evidence>
<proteinExistence type="predicted"/>
<dbReference type="InterPro" id="IPR025931">
    <property type="entry name" value="TaqI_C"/>
</dbReference>
<keyword evidence="6" id="KW-0238">DNA-binding</keyword>
<dbReference type="PROSITE" id="PS00092">
    <property type="entry name" value="N6_MTASE"/>
    <property type="match status" value="1"/>
</dbReference>
<evidence type="ECO:0000256" key="1">
    <source>
        <dbReference type="ARBA" id="ARBA00011900"/>
    </source>
</evidence>